<dbReference type="RefSeq" id="WP_154561844.1">
    <property type="nucleotide sequence ID" value="NZ_VUMG01000001.1"/>
</dbReference>
<keyword evidence="5 6" id="KW-0472">Membrane</keyword>
<dbReference type="Gene3D" id="1.20.1720.10">
    <property type="entry name" value="Multidrug resistance protein D"/>
    <property type="match status" value="1"/>
</dbReference>
<name>A0A7K0J568_9ACTN</name>
<dbReference type="InterPro" id="IPR011701">
    <property type="entry name" value="MFS"/>
</dbReference>
<dbReference type="PROSITE" id="PS50850">
    <property type="entry name" value="MFS"/>
    <property type="match status" value="1"/>
</dbReference>
<dbReference type="PANTHER" id="PTHR42718:SF9">
    <property type="entry name" value="MAJOR FACILITATOR SUPERFAMILY MULTIDRUG TRANSPORTER MFSC"/>
    <property type="match status" value="1"/>
</dbReference>
<dbReference type="CDD" id="cd17321">
    <property type="entry name" value="MFS_MMR_MDR_like"/>
    <property type="match status" value="1"/>
</dbReference>
<evidence type="ECO:0000256" key="4">
    <source>
        <dbReference type="ARBA" id="ARBA00022989"/>
    </source>
</evidence>
<dbReference type="GO" id="GO:0022857">
    <property type="term" value="F:transmembrane transporter activity"/>
    <property type="evidence" value="ECO:0007669"/>
    <property type="project" value="InterPro"/>
</dbReference>
<sequence length="475" mass="49440">MAQTKSVAELTDRDRRITLLSLSMVLFVSILDISAVNVMLPSIGRDLHATTEQLQWVVDIFMVVLASILMFAGSMGDRFGRRRALIQGLTIFGLGSLLSAIAIGPQMLIAARAVQALGGATMPPVALAIIGNVFLDNAQRARAIGVWGAIQGISLAVGPLIGGVLTDVASWRWVFGINVPIVAITGFLIMRTVPETKAAHARKFDPAGQVLAMVLLVSLSYAIIRVGEHGSNLVSSILFAVAALSLAGFVVVERTVNEPMLELRFFKSMPFTLANLIALFAFASNTGFSFINALFLQNEMGFSPLAAGAFLVPMAICTGALAMVSGRMVAARGARPSLILHAILIGLSGGALLTTASVDNPWIVYLIASILLGSAMGAANAALNNTALSGMPRSQAGVAGATMGVARQTGQAVGVAIFGALYNAGLRSGTSAAQAALPNWWIMVGSAAIILTLAIISGTPWARSSENTVAELIAD</sequence>
<evidence type="ECO:0000256" key="6">
    <source>
        <dbReference type="SAM" id="Phobius"/>
    </source>
</evidence>
<gene>
    <name evidence="8" type="ORF">FYJ43_03290</name>
</gene>
<dbReference type="SUPFAM" id="SSF103473">
    <property type="entry name" value="MFS general substrate transporter"/>
    <property type="match status" value="1"/>
</dbReference>
<evidence type="ECO:0000256" key="5">
    <source>
        <dbReference type="ARBA" id="ARBA00023136"/>
    </source>
</evidence>
<comment type="subcellular location">
    <subcellularLocation>
        <location evidence="1">Cell membrane</location>
        <topology evidence="1">Multi-pass membrane protein</topology>
    </subcellularLocation>
</comment>
<keyword evidence="4 6" id="KW-1133">Transmembrane helix</keyword>
<feature type="transmembrane region" description="Helical" evidence="6">
    <location>
        <begin position="116"/>
        <end position="135"/>
    </location>
</feature>
<accession>A0A7K0J568</accession>
<evidence type="ECO:0000313" key="8">
    <source>
        <dbReference type="EMBL" id="MSS45091.1"/>
    </source>
</evidence>
<evidence type="ECO:0000256" key="1">
    <source>
        <dbReference type="ARBA" id="ARBA00004651"/>
    </source>
</evidence>
<keyword evidence="3 6" id="KW-0812">Transmembrane</keyword>
<dbReference type="Proteomes" id="UP000466104">
    <property type="component" value="Unassembled WGS sequence"/>
</dbReference>
<keyword evidence="2" id="KW-0813">Transport</keyword>
<feature type="transmembrane region" description="Helical" evidence="6">
    <location>
        <begin position="302"/>
        <end position="326"/>
    </location>
</feature>
<feature type="transmembrane region" description="Helical" evidence="6">
    <location>
        <begin position="338"/>
        <end position="356"/>
    </location>
</feature>
<feature type="domain" description="Major facilitator superfamily (MFS) profile" evidence="7">
    <location>
        <begin position="18"/>
        <end position="463"/>
    </location>
</feature>
<feature type="transmembrane region" description="Helical" evidence="6">
    <location>
        <begin position="84"/>
        <end position="104"/>
    </location>
</feature>
<feature type="transmembrane region" description="Helical" evidence="6">
    <location>
        <begin position="362"/>
        <end position="383"/>
    </location>
</feature>
<feature type="transmembrane region" description="Helical" evidence="6">
    <location>
        <begin position="273"/>
        <end position="296"/>
    </location>
</feature>
<keyword evidence="9" id="KW-1185">Reference proteome</keyword>
<comment type="caution">
    <text evidence="8">The sequence shown here is derived from an EMBL/GenBank/DDBJ whole genome shotgun (WGS) entry which is preliminary data.</text>
</comment>
<dbReference type="Gene3D" id="1.20.1250.20">
    <property type="entry name" value="MFS general substrate transporter like domains"/>
    <property type="match status" value="1"/>
</dbReference>
<dbReference type="InterPro" id="IPR020846">
    <property type="entry name" value="MFS_dom"/>
</dbReference>
<dbReference type="AlphaFoldDB" id="A0A7K0J568"/>
<feature type="transmembrane region" description="Helical" evidence="6">
    <location>
        <begin position="233"/>
        <end position="252"/>
    </location>
</feature>
<dbReference type="PANTHER" id="PTHR42718">
    <property type="entry name" value="MAJOR FACILITATOR SUPERFAMILY MULTIDRUG TRANSPORTER MFSC"/>
    <property type="match status" value="1"/>
</dbReference>
<dbReference type="InterPro" id="IPR036259">
    <property type="entry name" value="MFS_trans_sf"/>
</dbReference>
<proteinExistence type="predicted"/>
<feature type="transmembrane region" description="Helical" evidence="6">
    <location>
        <begin position="20"/>
        <end position="41"/>
    </location>
</feature>
<dbReference type="PRINTS" id="PR01036">
    <property type="entry name" value="TCRTETB"/>
</dbReference>
<evidence type="ECO:0000259" key="7">
    <source>
        <dbReference type="PROSITE" id="PS50850"/>
    </source>
</evidence>
<feature type="transmembrane region" description="Helical" evidence="6">
    <location>
        <begin position="440"/>
        <end position="462"/>
    </location>
</feature>
<organism evidence="8 9">
    <name type="scientific">Cutibacterium porci</name>
    <dbReference type="NCBI Taxonomy" id="2605781"/>
    <lineage>
        <taxon>Bacteria</taxon>
        <taxon>Bacillati</taxon>
        <taxon>Actinomycetota</taxon>
        <taxon>Actinomycetes</taxon>
        <taxon>Propionibacteriales</taxon>
        <taxon>Propionibacteriaceae</taxon>
        <taxon>Cutibacterium</taxon>
    </lineage>
</organism>
<dbReference type="GO" id="GO:0005886">
    <property type="term" value="C:plasma membrane"/>
    <property type="evidence" value="ECO:0007669"/>
    <property type="project" value="UniProtKB-SubCell"/>
</dbReference>
<protein>
    <submittedName>
        <fullName evidence="8">MFS transporter</fullName>
    </submittedName>
</protein>
<feature type="transmembrane region" description="Helical" evidence="6">
    <location>
        <begin position="144"/>
        <end position="165"/>
    </location>
</feature>
<dbReference type="EMBL" id="VUMG01000001">
    <property type="protein sequence ID" value="MSS45091.1"/>
    <property type="molecule type" value="Genomic_DNA"/>
</dbReference>
<feature type="transmembrane region" description="Helical" evidence="6">
    <location>
        <begin position="53"/>
        <end position="72"/>
    </location>
</feature>
<feature type="transmembrane region" description="Helical" evidence="6">
    <location>
        <begin position="210"/>
        <end position="227"/>
    </location>
</feature>
<dbReference type="Pfam" id="PF07690">
    <property type="entry name" value="MFS_1"/>
    <property type="match status" value="1"/>
</dbReference>
<evidence type="ECO:0000256" key="2">
    <source>
        <dbReference type="ARBA" id="ARBA00022448"/>
    </source>
</evidence>
<evidence type="ECO:0000256" key="3">
    <source>
        <dbReference type="ARBA" id="ARBA00022692"/>
    </source>
</evidence>
<reference evidence="8 9" key="1">
    <citation type="submission" date="2019-08" db="EMBL/GenBank/DDBJ databases">
        <title>In-depth cultivation of the pig gut microbiome towards novel bacterial diversity and tailored functional studies.</title>
        <authorList>
            <person name="Wylensek D."/>
            <person name="Hitch T.C.A."/>
            <person name="Clavel T."/>
        </authorList>
    </citation>
    <scope>NUCLEOTIDE SEQUENCE [LARGE SCALE GENOMIC DNA]</scope>
    <source>
        <strain evidence="8 9">WCA-380-WT-3A</strain>
    </source>
</reference>
<feature type="transmembrane region" description="Helical" evidence="6">
    <location>
        <begin position="171"/>
        <end position="190"/>
    </location>
</feature>
<evidence type="ECO:0000313" key="9">
    <source>
        <dbReference type="Proteomes" id="UP000466104"/>
    </source>
</evidence>